<name>A0A8B8ECP3_CRAVI</name>
<dbReference type="KEGG" id="cvn:111133963"/>
<evidence type="ECO:0000256" key="8">
    <source>
        <dbReference type="ARBA" id="ARBA00022679"/>
    </source>
</evidence>
<comment type="catalytic activity">
    <reaction evidence="17">
        <text>DNA(n) + a 2'-deoxyribonucleoside 5'-triphosphate = DNA(n+1) + diphosphate</text>
        <dbReference type="Rhea" id="RHEA:22508"/>
        <dbReference type="Rhea" id="RHEA-COMP:17339"/>
        <dbReference type="Rhea" id="RHEA-COMP:17340"/>
        <dbReference type="ChEBI" id="CHEBI:33019"/>
        <dbReference type="ChEBI" id="CHEBI:61560"/>
        <dbReference type="ChEBI" id="CHEBI:173112"/>
        <dbReference type="EC" id="2.7.7.7"/>
    </reaction>
</comment>
<dbReference type="PRINTS" id="PR00870">
    <property type="entry name" value="DNAPOLXBETA"/>
</dbReference>
<dbReference type="InterPro" id="IPR027421">
    <property type="entry name" value="DNA_pol_lamdba_lyase_dom_sf"/>
</dbReference>
<proteinExistence type="inferred from homology"/>
<organism evidence="21 23">
    <name type="scientific">Crassostrea virginica</name>
    <name type="common">Eastern oyster</name>
    <dbReference type="NCBI Taxonomy" id="6565"/>
    <lineage>
        <taxon>Eukaryota</taxon>
        <taxon>Metazoa</taxon>
        <taxon>Spiralia</taxon>
        <taxon>Lophotrochozoa</taxon>
        <taxon>Mollusca</taxon>
        <taxon>Bivalvia</taxon>
        <taxon>Autobranchia</taxon>
        <taxon>Pteriomorphia</taxon>
        <taxon>Ostreida</taxon>
        <taxon>Ostreoidea</taxon>
        <taxon>Ostreidae</taxon>
        <taxon>Crassostrea</taxon>
    </lineage>
</organism>
<keyword evidence="14" id="KW-0234">DNA repair</keyword>
<evidence type="ECO:0000259" key="20">
    <source>
        <dbReference type="PROSITE" id="PS50172"/>
    </source>
</evidence>
<evidence type="ECO:0000256" key="7">
    <source>
        <dbReference type="ARBA" id="ARBA00022634"/>
    </source>
</evidence>
<comment type="similarity">
    <text evidence="4 18">Belongs to the DNA polymerase type-X family.</text>
</comment>
<dbReference type="AlphaFoldDB" id="A0A8B8ECP3"/>
<dbReference type="Pfam" id="PF10391">
    <property type="entry name" value="DNA_pol_lambd_f"/>
    <property type="match status" value="1"/>
</dbReference>
<dbReference type="InterPro" id="IPR002054">
    <property type="entry name" value="DNA-dir_DNA_pol_X"/>
</dbReference>
<evidence type="ECO:0000256" key="2">
    <source>
        <dbReference type="ARBA" id="ARBA00001946"/>
    </source>
</evidence>
<dbReference type="Pfam" id="PF14716">
    <property type="entry name" value="HHH_8"/>
    <property type="match status" value="1"/>
</dbReference>
<evidence type="ECO:0000256" key="3">
    <source>
        <dbReference type="ARBA" id="ARBA00004123"/>
    </source>
</evidence>
<dbReference type="GO" id="GO:0003677">
    <property type="term" value="F:DNA binding"/>
    <property type="evidence" value="ECO:0007669"/>
    <property type="project" value="UniProtKB-UniRule"/>
</dbReference>
<evidence type="ECO:0000256" key="9">
    <source>
        <dbReference type="ARBA" id="ARBA00022695"/>
    </source>
</evidence>
<keyword evidence="7" id="KW-0237">DNA synthesis</keyword>
<reference evidence="22 23" key="1">
    <citation type="submission" date="2025-04" db="UniProtKB">
        <authorList>
            <consortium name="RefSeq"/>
        </authorList>
    </citation>
    <scope>IDENTIFICATION</scope>
    <source>
        <tissue evidence="22 23">Whole sample</tissue>
    </source>
</reference>
<feature type="binding site" evidence="19">
    <location>
        <position position="312"/>
    </location>
    <ligand>
        <name>Mg(2+)</name>
        <dbReference type="ChEBI" id="CHEBI:18420"/>
    </ligand>
</feature>
<keyword evidence="11" id="KW-0227">DNA damage</keyword>
<evidence type="ECO:0000256" key="5">
    <source>
        <dbReference type="ARBA" id="ARBA00012417"/>
    </source>
</evidence>
<dbReference type="OrthoDB" id="205514at2759"/>
<dbReference type="GO" id="GO:0046872">
    <property type="term" value="F:metal ion binding"/>
    <property type="evidence" value="ECO:0007669"/>
    <property type="project" value="UniProtKB-UniRule"/>
</dbReference>
<dbReference type="Pfam" id="PF14792">
    <property type="entry name" value="DNA_pol_B_palm"/>
    <property type="match status" value="1"/>
</dbReference>
<dbReference type="InterPro" id="IPR028207">
    <property type="entry name" value="DNA_pol_B_palm_palm"/>
</dbReference>
<dbReference type="Gene3D" id="3.40.50.10190">
    <property type="entry name" value="BRCT domain"/>
    <property type="match status" value="1"/>
</dbReference>
<evidence type="ECO:0000256" key="15">
    <source>
        <dbReference type="ARBA" id="ARBA00023239"/>
    </source>
</evidence>
<dbReference type="GO" id="GO:0003887">
    <property type="term" value="F:DNA-directed DNA polymerase activity"/>
    <property type="evidence" value="ECO:0007669"/>
    <property type="project" value="UniProtKB-UniRule"/>
</dbReference>
<dbReference type="InterPro" id="IPR036420">
    <property type="entry name" value="BRCT_dom_sf"/>
</dbReference>
<accession>A0A8B8ECP3</accession>
<evidence type="ECO:0000256" key="11">
    <source>
        <dbReference type="ARBA" id="ARBA00022763"/>
    </source>
</evidence>
<keyword evidence="21" id="KW-1185">Reference proteome</keyword>
<dbReference type="InterPro" id="IPR018944">
    <property type="entry name" value="DNA_pol_lambd_fingers_domain"/>
</dbReference>
<dbReference type="PRINTS" id="PR00869">
    <property type="entry name" value="DNAPOLX"/>
</dbReference>
<dbReference type="Gene3D" id="3.30.210.10">
    <property type="entry name" value="DNA polymerase, thumb domain"/>
    <property type="match status" value="1"/>
</dbReference>
<dbReference type="SUPFAM" id="SSF81301">
    <property type="entry name" value="Nucleotidyltransferase"/>
    <property type="match status" value="1"/>
</dbReference>
<dbReference type="Gene3D" id="1.10.150.20">
    <property type="entry name" value="5' to 3' exonuclease, C-terminal subdomain"/>
    <property type="match status" value="1"/>
</dbReference>
<evidence type="ECO:0000256" key="1">
    <source>
        <dbReference type="ARBA" id="ARBA00001936"/>
    </source>
</evidence>
<comment type="cofactor">
    <cofactor evidence="1">
        <name>Mn(2+)</name>
        <dbReference type="ChEBI" id="CHEBI:29035"/>
    </cofactor>
</comment>
<evidence type="ECO:0000256" key="16">
    <source>
        <dbReference type="ARBA" id="ARBA00023242"/>
    </source>
</evidence>
<protein>
    <recommendedName>
        <fullName evidence="6">DNA polymerase lambda</fullName>
        <ecNumber evidence="5">2.7.7.7</ecNumber>
    </recommendedName>
</protein>
<dbReference type="RefSeq" id="XP_022338416.1">
    <property type="nucleotide sequence ID" value="XM_022482708.1"/>
</dbReference>
<evidence type="ECO:0000313" key="21">
    <source>
        <dbReference type="Proteomes" id="UP000694844"/>
    </source>
</evidence>
<evidence type="ECO:0000256" key="4">
    <source>
        <dbReference type="ARBA" id="ARBA00008323"/>
    </source>
</evidence>
<dbReference type="InterPro" id="IPR037160">
    <property type="entry name" value="DNA_Pol_thumb_sf"/>
</dbReference>
<dbReference type="PANTHER" id="PTHR11276:SF40">
    <property type="entry name" value="BRCT DOMAIN-CONTAINING PROTEIN"/>
    <property type="match status" value="1"/>
</dbReference>
<dbReference type="EC" id="2.7.7.7" evidence="5"/>
<evidence type="ECO:0000256" key="13">
    <source>
        <dbReference type="ARBA" id="ARBA00022932"/>
    </source>
</evidence>
<evidence type="ECO:0000256" key="10">
    <source>
        <dbReference type="ARBA" id="ARBA00022723"/>
    </source>
</evidence>
<keyword evidence="9 18" id="KW-0548">Nucleotidyltransferase</keyword>
<dbReference type="GeneID" id="111133963"/>
<evidence type="ECO:0000256" key="19">
    <source>
        <dbReference type="PIRSR" id="PIRSR000817-1"/>
    </source>
</evidence>
<comment type="subcellular location">
    <subcellularLocation>
        <location evidence="3 18">Nucleus</location>
    </subcellularLocation>
</comment>
<dbReference type="GO" id="GO:0016829">
    <property type="term" value="F:lyase activity"/>
    <property type="evidence" value="ECO:0007669"/>
    <property type="project" value="UniProtKB-KW"/>
</dbReference>
<keyword evidence="10 18" id="KW-0479">Metal-binding</keyword>
<dbReference type="PROSITE" id="PS50172">
    <property type="entry name" value="BRCT"/>
    <property type="match status" value="1"/>
</dbReference>
<dbReference type="Gene3D" id="1.10.150.110">
    <property type="entry name" value="DNA polymerase beta, N-terminal domain-like"/>
    <property type="match status" value="1"/>
</dbReference>
<dbReference type="InterPro" id="IPR019843">
    <property type="entry name" value="DNA_pol-X_BS"/>
</dbReference>
<dbReference type="GO" id="GO:0006303">
    <property type="term" value="P:double-strand break repair via nonhomologous end joining"/>
    <property type="evidence" value="ECO:0007669"/>
    <property type="project" value="TreeGrafter"/>
</dbReference>
<evidence type="ECO:0000313" key="22">
    <source>
        <dbReference type="RefSeq" id="XP_022338416.1"/>
    </source>
</evidence>
<dbReference type="InterPro" id="IPR022312">
    <property type="entry name" value="DNA_pol_X"/>
</dbReference>
<keyword evidence="8 18" id="KW-0808">Transferase</keyword>
<dbReference type="InterPro" id="IPR029398">
    <property type="entry name" value="PolB_thumb"/>
</dbReference>
<dbReference type="CDD" id="cd00141">
    <property type="entry name" value="NT_POLXc"/>
    <property type="match status" value="1"/>
</dbReference>
<dbReference type="InterPro" id="IPR001726">
    <property type="entry name" value="TdT/Mu"/>
</dbReference>
<sequence>MEASKKAVVHIMPQKIQKQRYKDMMKAALKHKFIVAEIFKSNVTHVVTEYETVAQVLKVLKIAALPQHTNLLKVNWFIDSVKARGPVQIQDKHRIPQGDEQVDHKDLSESASLPTPIPEYSCQRSTPLKHYNAKFCEALELLQDYAEMREADDDYMRALAWRRASCVLKSLKFPLTSVAQLKGAKDIGKHVEQVLQSILDHGTSDEVEKVRNNPWYQKMKILTKVFGAGTKTAQEWIDKGWSSVAEVKENQTKGDWRLRFGLAFHEDLMELVTRLEADNFTKIIKHQSENLLPGVSVELCGGFRRGKTKGHDIDLLFTHPSKGKESGFLPRLLSVLESKNLILCGKWNKSTYTEEAMYSDSKRTRNNQLDHFEKWIGIIKFPKKWQRDISEEELFGDEGENTSLTSESYESSEPAMKKFKSEELSPLDIAAQTRSWIARRVDLIMVPYDQYFYALVGWTGSKQFNRDIRTYAKRTHNYAMTSHGLYDLKERKALPAKSEKEIFDILGVPYFPPEERNC</sequence>
<dbReference type="InterPro" id="IPR001357">
    <property type="entry name" value="BRCT_dom"/>
</dbReference>
<feature type="binding site" evidence="19">
    <location>
        <position position="442"/>
    </location>
    <ligand>
        <name>Mg(2+)</name>
        <dbReference type="ChEBI" id="CHEBI:18420"/>
    </ligand>
</feature>
<evidence type="ECO:0000256" key="17">
    <source>
        <dbReference type="ARBA" id="ARBA00049244"/>
    </source>
</evidence>
<dbReference type="PANTHER" id="PTHR11276">
    <property type="entry name" value="DNA POLYMERASE TYPE-X FAMILY MEMBER"/>
    <property type="match status" value="1"/>
</dbReference>
<dbReference type="SUPFAM" id="SSF52113">
    <property type="entry name" value="BRCT domain"/>
    <property type="match status" value="1"/>
</dbReference>
<feature type="binding site" evidence="19">
    <location>
        <position position="314"/>
    </location>
    <ligand>
        <name>Mg(2+)</name>
        <dbReference type="ChEBI" id="CHEBI:18420"/>
    </ligand>
</feature>
<keyword evidence="16 18" id="KW-0539">Nucleus</keyword>
<dbReference type="SUPFAM" id="SSF81585">
    <property type="entry name" value="PsbU/PolX domain-like"/>
    <property type="match status" value="1"/>
</dbReference>
<dbReference type="InterPro" id="IPR043519">
    <property type="entry name" value="NT_sf"/>
</dbReference>
<comment type="cofactor">
    <cofactor evidence="2 19">
        <name>Mg(2+)</name>
        <dbReference type="ChEBI" id="CHEBI:18420"/>
    </cofactor>
</comment>
<dbReference type="FunFam" id="3.30.210.10:FF:000004">
    <property type="entry name" value="DNA-directed DNA/RNA polymerase mu"/>
    <property type="match status" value="1"/>
</dbReference>
<keyword evidence="15" id="KW-0456">Lyase</keyword>
<evidence type="ECO:0000256" key="6">
    <source>
        <dbReference type="ARBA" id="ARBA00016513"/>
    </source>
</evidence>
<dbReference type="InterPro" id="IPR010996">
    <property type="entry name" value="HHH_MUS81"/>
</dbReference>
<keyword evidence="12 18" id="KW-0460">Magnesium</keyword>
<dbReference type="Pfam" id="PF14791">
    <property type="entry name" value="DNA_pol_B_thumb"/>
    <property type="match status" value="1"/>
</dbReference>
<dbReference type="Gene3D" id="3.30.460.10">
    <property type="entry name" value="Beta Polymerase, domain 2"/>
    <property type="match status" value="1"/>
</dbReference>
<dbReference type="RefSeq" id="XP_022338417.1">
    <property type="nucleotide sequence ID" value="XM_022482709.1"/>
</dbReference>
<dbReference type="SMART" id="SM00483">
    <property type="entry name" value="POLXc"/>
    <property type="match status" value="1"/>
</dbReference>
<dbReference type="PIRSF" id="PIRSF000817">
    <property type="entry name" value="DNA_NT"/>
    <property type="match status" value="1"/>
</dbReference>
<dbReference type="FunFam" id="1.10.150.110:FF:000003">
    <property type="entry name" value="DNA polymerase mu"/>
    <property type="match status" value="1"/>
</dbReference>
<evidence type="ECO:0000256" key="18">
    <source>
        <dbReference type="PIRNR" id="PIRNR000817"/>
    </source>
</evidence>
<evidence type="ECO:0000313" key="23">
    <source>
        <dbReference type="RefSeq" id="XP_022338417.1"/>
    </source>
</evidence>
<dbReference type="GO" id="GO:0005634">
    <property type="term" value="C:nucleus"/>
    <property type="evidence" value="ECO:0007669"/>
    <property type="project" value="UniProtKB-SubCell"/>
</dbReference>
<dbReference type="Proteomes" id="UP000694844">
    <property type="component" value="Chromosome 5"/>
</dbReference>
<dbReference type="PROSITE" id="PS00522">
    <property type="entry name" value="DNA_POLYMERASE_X"/>
    <property type="match status" value="1"/>
</dbReference>
<dbReference type="InterPro" id="IPR002008">
    <property type="entry name" value="DNA_pol_X_beta-like"/>
</dbReference>
<dbReference type="SUPFAM" id="SSF47802">
    <property type="entry name" value="DNA polymerase beta, N-terminal domain-like"/>
    <property type="match status" value="1"/>
</dbReference>
<evidence type="ECO:0000256" key="12">
    <source>
        <dbReference type="ARBA" id="ARBA00022842"/>
    </source>
</evidence>
<feature type="domain" description="BRCT" evidence="20">
    <location>
        <begin position="34"/>
        <end position="94"/>
    </location>
</feature>
<keyword evidence="13" id="KW-0239">DNA-directed DNA polymerase</keyword>
<evidence type="ECO:0000256" key="14">
    <source>
        <dbReference type="ARBA" id="ARBA00023204"/>
    </source>
</evidence>
<gene>
    <name evidence="22 23" type="primary">LOC111133963</name>
</gene>